<name>A0A4R8LMB6_9BACL</name>
<evidence type="ECO:0000256" key="5">
    <source>
        <dbReference type="ARBA" id="ARBA00022989"/>
    </source>
</evidence>
<feature type="transmembrane region" description="Helical" evidence="7">
    <location>
        <begin position="297"/>
        <end position="317"/>
    </location>
</feature>
<dbReference type="Gene3D" id="1.20.1250.20">
    <property type="entry name" value="MFS general substrate transporter like domains"/>
    <property type="match status" value="1"/>
</dbReference>
<dbReference type="RefSeq" id="WP_134160160.1">
    <property type="nucleotide sequence ID" value="NZ_SORF01000010.1"/>
</dbReference>
<feature type="transmembrane region" description="Helical" evidence="7">
    <location>
        <begin position="272"/>
        <end position="290"/>
    </location>
</feature>
<keyword evidence="5 7" id="KW-1133">Transmembrane helix</keyword>
<evidence type="ECO:0000256" key="3">
    <source>
        <dbReference type="ARBA" id="ARBA00022475"/>
    </source>
</evidence>
<feature type="transmembrane region" description="Helical" evidence="7">
    <location>
        <begin position="14"/>
        <end position="40"/>
    </location>
</feature>
<organism evidence="9 10">
    <name type="scientific">Alicyclobacillus sacchari</name>
    <dbReference type="NCBI Taxonomy" id="392010"/>
    <lineage>
        <taxon>Bacteria</taxon>
        <taxon>Bacillati</taxon>
        <taxon>Bacillota</taxon>
        <taxon>Bacilli</taxon>
        <taxon>Bacillales</taxon>
        <taxon>Alicyclobacillaceae</taxon>
        <taxon>Alicyclobacillus</taxon>
    </lineage>
</organism>
<dbReference type="Pfam" id="PF07690">
    <property type="entry name" value="MFS_1"/>
    <property type="match status" value="1"/>
</dbReference>
<accession>A0A4R8LMB6</accession>
<dbReference type="InterPro" id="IPR011701">
    <property type="entry name" value="MFS"/>
</dbReference>
<evidence type="ECO:0000256" key="1">
    <source>
        <dbReference type="ARBA" id="ARBA00004651"/>
    </source>
</evidence>
<dbReference type="InterPro" id="IPR036259">
    <property type="entry name" value="MFS_trans_sf"/>
</dbReference>
<feature type="transmembrane region" description="Helical" evidence="7">
    <location>
        <begin position="232"/>
        <end position="252"/>
    </location>
</feature>
<sequence>MPQSEASVFRVRNFWILLIGTLFSVIGDNAYFTILGWFVLNVTGSQLALGTTMTFAAIPRIVFMLVGGAIADRVSRKLIMSISLSMRAVILVLFALRLITGGAHPSLWMIETMATLFGAIDSFYYPASGSIIQVAVAEPLVSRATSILQTVQQSSTILGPLLAAGLLAMRRYGLMYATVGTVFACASLIVVALRLRTLQAQEDDMKTDERPKTPSVFRAISEGLRYVTSIRLLLIVMCLSLCINLLCTGPLNIGIPVLIRSRGWTGSTFGEYEAALGIGALLGGVLVSVLKGLRGKMLWIGACGAVMGLLIASLGYIPIRAGGMLDMAIIGAMISIVNIPFIAFLQGFVPADKLGRTMSVLMLVATGFTPISYTLSSWILQQRVPAQALLTGCGIGIAVIFSLLYGSREYRRVDSHPSLQGESDPAQPLDA</sequence>
<feature type="transmembrane region" description="Helical" evidence="7">
    <location>
        <begin position="174"/>
        <end position="195"/>
    </location>
</feature>
<protein>
    <submittedName>
        <fullName evidence="9">Sugar phosphate permease</fullName>
    </submittedName>
</protein>
<evidence type="ECO:0000313" key="9">
    <source>
        <dbReference type="EMBL" id="TDY44018.1"/>
    </source>
</evidence>
<dbReference type="InterPro" id="IPR020846">
    <property type="entry name" value="MFS_dom"/>
</dbReference>
<evidence type="ECO:0000259" key="8">
    <source>
        <dbReference type="PROSITE" id="PS50850"/>
    </source>
</evidence>
<dbReference type="CDD" id="cd06173">
    <property type="entry name" value="MFS_MefA_like"/>
    <property type="match status" value="1"/>
</dbReference>
<feature type="domain" description="Major facilitator superfamily (MFS) profile" evidence="8">
    <location>
        <begin position="1"/>
        <end position="198"/>
    </location>
</feature>
<dbReference type="EMBL" id="SORF01000010">
    <property type="protein sequence ID" value="TDY44018.1"/>
    <property type="molecule type" value="Genomic_DNA"/>
</dbReference>
<keyword evidence="4 7" id="KW-0812">Transmembrane</keyword>
<keyword evidence="3" id="KW-1003">Cell membrane</keyword>
<feature type="transmembrane region" description="Helical" evidence="7">
    <location>
        <begin position="360"/>
        <end position="380"/>
    </location>
</feature>
<feature type="transmembrane region" description="Helical" evidence="7">
    <location>
        <begin position="386"/>
        <end position="406"/>
    </location>
</feature>
<keyword evidence="6 7" id="KW-0472">Membrane</keyword>
<feature type="transmembrane region" description="Helical" evidence="7">
    <location>
        <begin position="329"/>
        <end position="348"/>
    </location>
</feature>
<keyword evidence="2" id="KW-0813">Transport</keyword>
<proteinExistence type="predicted"/>
<dbReference type="SUPFAM" id="SSF103473">
    <property type="entry name" value="MFS general substrate transporter"/>
    <property type="match status" value="1"/>
</dbReference>
<feature type="transmembrane region" description="Helical" evidence="7">
    <location>
        <begin position="78"/>
        <end position="99"/>
    </location>
</feature>
<evidence type="ECO:0000313" key="10">
    <source>
        <dbReference type="Proteomes" id="UP000294581"/>
    </source>
</evidence>
<comment type="subcellular location">
    <subcellularLocation>
        <location evidence="1">Cell membrane</location>
        <topology evidence="1">Multi-pass membrane protein</topology>
    </subcellularLocation>
</comment>
<dbReference type="GO" id="GO:0005886">
    <property type="term" value="C:plasma membrane"/>
    <property type="evidence" value="ECO:0007669"/>
    <property type="project" value="UniProtKB-SubCell"/>
</dbReference>
<evidence type="ECO:0000256" key="2">
    <source>
        <dbReference type="ARBA" id="ARBA00022448"/>
    </source>
</evidence>
<dbReference type="PANTHER" id="PTHR23513:SF11">
    <property type="entry name" value="STAPHYLOFERRIN A TRANSPORTER"/>
    <property type="match status" value="1"/>
</dbReference>
<dbReference type="PANTHER" id="PTHR23513">
    <property type="entry name" value="INTEGRAL MEMBRANE EFFLUX PROTEIN-RELATED"/>
    <property type="match status" value="1"/>
</dbReference>
<dbReference type="PROSITE" id="PS50850">
    <property type="entry name" value="MFS"/>
    <property type="match status" value="1"/>
</dbReference>
<evidence type="ECO:0000256" key="7">
    <source>
        <dbReference type="SAM" id="Phobius"/>
    </source>
</evidence>
<keyword evidence="10" id="KW-1185">Reference proteome</keyword>
<feature type="transmembrane region" description="Helical" evidence="7">
    <location>
        <begin position="46"/>
        <end position="66"/>
    </location>
</feature>
<comment type="caution">
    <text evidence="9">The sequence shown here is derived from an EMBL/GenBank/DDBJ whole genome shotgun (WGS) entry which is preliminary data.</text>
</comment>
<dbReference type="Proteomes" id="UP000294581">
    <property type="component" value="Unassembled WGS sequence"/>
</dbReference>
<evidence type="ECO:0000256" key="6">
    <source>
        <dbReference type="ARBA" id="ARBA00023136"/>
    </source>
</evidence>
<gene>
    <name evidence="9" type="ORF">C7445_11063</name>
</gene>
<evidence type="ECO:0000256" key="4">
    <source>
        <dbReference type="ARBA" id="ARBA00022692"/>
    </source>
</evidence>
<reference evidence="9 10" key="1">
    <citation type="submission" date="2019-03" db="EMBL/GenBank/DDBJ databases">
        <title>Genomic Encyclopedia of Type Strains, Phase IV (KMG-IV): sequencing the most valuable type-strain genomes for metagenomic binning, comparative biology and taxonomic classification.</title>
        <authorList>
            <person name="Goeker M."/>
        </authorList>
    </citation>
    <scope>NUCLEOTIDE SEQUENCE [LARGE SCALE GENOMIC DNA]</scope>
    <source>
        <strain evidence="9 10">DSM 17974</strain>
    </source>
</reference>
<dbReference type="OrthoDB" id="3613552at2"/>
<dbReference type="GO" id="GO:0022857">
    <property type="term" value="F:transmembrane transporter activity"/>
    <property type="evidence" value="ECO:0007669"/>
    <property type="project" value="InterPro"/>
</dbReference>
<dbReference type="AlphaFoldDB" id="A0A4R8LMB6"/>